<gene>
    <name evidence="1" type="ORF">WKI47_06185</name>
</gene>
<organism evidence="1 2">
    <name type="scientific">Saccharibacillus sacchari</name>
    <dbReference type="NCBI Taxonomy" id="456493"/>
    <lineage>
        <taxon>Bacteria</taxon>
        <taxon>Bacillati</taxon>
        <taxon>Bacillota</taxon>
        <taxon>Bacilli</taxon>
        <taxon>Bacillales</taxon>
        <taxon>Paenibacillaceae</taxon>
        <taxon>Saccharibacillus</taxon>
    </lineage>
</organism>
<comment type="caution">
    <text evidence="1">The sequence shown here is derived from an EMBL/GenBank/DDBJ whole genome shotgun (WGS) entry which is preliminary data.</text>
</comment>
<dbReference type="Proteomes" id="UP001380953">
    <property type="component" value="Unassembled WGS sequence"/>
</dbReference>
<proteinExistence type="predicted"/>
<keyword evidence="2" id="KW-1185">Reference proteome</keyword>
<protein>
    <submittedName>
        <fullName evidence="1">Uncharacterized protein</fullName>
    </submittedName>
</protein>
<evidence type="ECO:0000313" key="1">
    <source>
        <dbReference type="EMBL" id="MEJ8303504.1"/>
    </source>
</evidence>
<evidence type="ECO:0000313" key="2">
    <source>
        <dbReference type="Proteomes" id="UP001380953"/>
    </source>
</evidence>
<sequence length="730" mass="84393">MQAEILFKRESLFPFDKIELLKSEKLGSLRSIIHTENELSELRRTIEEQIKFAKQRLYAEGRQAELKLLMRLKGGKLLVNEKKRSDLRQYPALQDTVALLDEYALKAEALVSLRREIEEEFRRPDPMDTFFENEFFREALKYTNADFYEQGLGKKSKNGGSERTKRSRLETRYNYVQRATVKTSPLSHFGVTTYRDAKSAEVAKYGLNTLIKTLLLQAVSMDENRRHRLTYTFSPIVRDADDRVIGLYFEKQMLHRDFGWLLKQEDILHQKVYVALNENMQEGSAQLSYAELERLVGEEKRIDIDSLIANNIAVPAYGLYLNDDALFLGLVEELFGTSWRDRFQSAASGTLKRNDPGSELIGYIADKLASKYPVDLPAMLNKMPLFYHNVIRREDFDFPVIPADRQKKLLSEFLSVNEQGRSIRNYIQTHHARFAGSNLLEIICMVKQDLLDRSFDHTAYQYPSVPDQKKNMLLFFQLDQASNLVLNNIASGSGHLIARDADAFSPELAEQYRNHCRRIFTRPYPVYEVVIDEEISNKIDVGKSNLPQVKWPADFARIRTALTEDGELCFEYRGERVNLTYQGTVPFHLFQGAKRILMDLIHPWKVEYAKIKSYNVPFRPEYELKLDQLEIGEERPSDAAFAEKLTRLFEQGGYPFDFFIKEKKEGFALPGKPVWMSLHSPVSIKLLRKMLEEGKTFGVTGVFPNAQAYGENGRCVEYGQFIVEGDEHVV</sequence>
<name>A0ACC6PAI7_9BACL</name>
<reference evidence="1" key="1">
    <citation type="submission" date="2024-03" db="EMBL/GenBank/DDBJ databases">
        <title>Whole genome sequecning of epiphytes from Marcgravia umbellata leaves.</title>
        <authorList>
            <person name="Kumar G."/>
            <person name="Savka M.A."/>
        </authorList>
    </citation>
    <scope>NUCLEOTIDE SEQUENCE</scope>
    <source>
        <strain evidence="1">RIT_BL5</strain>
    </source>
</reference>
<accession>A0ACC6PAI7</accession>
<dbReference type="EMBL" id="JBBKAR010000018">
    <property type="protein sequence ID" value="MEJ8303504.1"/>
    <property type="molecule type" value="Genomic_DNA"/>
</dbReference>